<organism evidence="1 2">
    <name type="scientific">Liparis tanakae</name>
    <name type="common">Tanaka's snailfish</name>
    <dbReference type="NCBI Taxonomy" id="230148"/>
    <lineage>
        <taxon>Eukaryota</taxon>
        <taxon>Metazoa</taxon>
        <taxon>Chordata</taxon>
        <taxon>Craniata</taxon>
        <taxon>Vertebrata</taxon>
        <taxon>Euteleostomi</taxon>
        <taxon>Actinopterygii</taxon>
        <taxon>Neopterygii</taxon>
        <taxon>Teleostei</taxon>
        <taxon>Neoteleostei</taxon>
        <taxon>Acanthomorphata</taxon>
        <taxon>Eupercaria</taxon>
        <taxon>Perciformes</taxon>
        <taxon>Cottioidei</taxon>
        <taxon>Cottales</taxon>
        <taxon>Liparidae</taxon>
        <taxon>Liparis</taxon>
    </lineage>
</organism>
<evidence type="ECO:0000313" key="2">
    <source>
        <dbReference type="Proteomes" id="UP000314294"/>
    </source>
</evidence>
<evidence type="ECO:0000313" key="1">
    <source>
        <dbReference type="EMBL" id="TNN30996.1"/>
    </source>
</evidence>
<proteinExistence type="predicted"/>
<name>A0A4Z2EQ07_9TELE</name>
<comment type="caution">
    <text evidence="1">The sequence shown here is derived from an EMBL/GenBank/DDBJ whole genome shotgun (WGS) entry which is preliminary data.</text>
</comment>
<keyword evidence="2" id="KW-1185">Reference proteome</keyword>
<dbReference type="EMBL" id="SRLO01003918">
    <property type="protein sequence ID" value="TNN30996.1"/>
    <property type="molecule type" value="Genomic_DNA"/>
</dbReference>
<sequence length="102" mass="10994">MTDKNRPPAREDWGQGVVEVSALIPLFLFFTPGFGHRVRLSVWGTVPTTGGVGVSCPPQPSLCPQWAGVVPLTGRTPSRNAWECTQNQPSPLSHIITGDTEV</sequence>
<reference evidence="1 2" key="1">
    <citation type="submission" date="2019-03" db="EMBL/GenBank/DDBJ databases">
        <title>First draft genome of Liparis tanakae, snailfish: a comprehensive survey of snailfish specific genes.</title>
        <authorList>
            <person name="Kim W."/>
            <person name="Song I."/>
            <person name="Jeong J.-H."/>
            <person name="Kim D."/>
            <person name="Kim S."/>
            <person name="Ryu S."/>
            <person name="Song J.Y."/>
            <person name="Lee S.K."/>
        </authorList>
    </citation>
    <scope>NUCLEOTIDE SEQUENCE [LARGE SCALE GENOMIC DNA]</scope>
    <source>
        <tissue evidence="1">Muscle</tissue>
    </source>
</reference>
<dbReference type="AlphaFoldDB" id="A0A4Z2EQ07"/>
<dbReference type="Proteomes" id="UP000314294">
    <property type="component" value="Unassembled WGS sequence"/>
</dbReference>
<gene>
    <name evidence="1" type="ORF">EYF80_058853</name>
</gene>
<accession>A0A4Z2EQ07</accession>
<protein>
    <submittedName>
        <fullName evidence="1">Uncharacterized protein</fullName>
    </submittedName>
</protein>